<dbReference type="SUPFAM" id="SSF48557">
    <property type="entry name" value="L-aspartase-like"/>
    <property type="match status" value="1"/>
</dbReference>
<dbReference type="AlphaFoldDB" id="A0A4Q2KZ63"/>
<feature type="binding site" evidence="6">
    <location>
        <position position="187"/>
    </location>
    <ligand>
        <name>substrate</name>
    </ligand>
</feature>
<dbReference type="FunFam" id="1.10.275.10:FF:000001">
    <property type="entry name" value="Fumarate hydratase, mitochondrial"/>
    <property type="match status" value="1"/>
</dbReference>
<dbReference type="PRINTS" id="PR00145">
    <property type="entry name" value="ARGSUCLYASE"/>
</dbReference>
<comment type="catalytic activity">
    <reaction evidence="6">
        <text>(S)-malate = fumarate + H2O</text>
        <dbReference type="Rhea" id="RHEA:12460"/>
        <dbReference type="ChEBI" id="CHEBI:15377"/>
        <dbReference type="ChEBI" id="CHEBI:15589"/>
        <dbReference type="ChEBI" id="CHEBI:29806"/>
        <dbReference type="EC" id="4.2.1.2"/>
    </reaction>
</comment>
<dbReference type="Proteomes" id="UP000293865">
    <property type="component" value="Unassembled WGS sequence"/>
</dbReference>
<keyword evidence="5 6" id="KW-0456">Lyase</keyword>
<dbReference type="NCBIfam" id="NF008909">
    <property type="entry name" value="PRK12273.1"/>
    <property type="match status" value="1"/>
</dbReference>
<dbReference type="PANTHER" id="PTHR11444">
    <property type="entry name" value="ASPARTATEAMMONIA/ARGININOSUCCINATE/ADENYLOSUCCINATE LYASE"/>
    <property type="match status" value="1"/>
</dbReference>
<dbReference type="UniPathway" id="UPA00223">
    <property type="reaction ID" value="UER01007"/>
</dbReference>
<dbReference type="FunFam" id="1.20.200.10:FF:000001">
    <property type="entry name" value="Fumarate hydratase, mitochondrial"/>
    <property type="match status" value="1"/>
</dbReference>
<feature type="binding site" description="in site B" evidence="6">
    <location>
        <begin position="129"/>
        <end position="132"/>
    </location>
    <ligand>
        <name>substrate</name>
    </ligand>
</feature>
<dbReference type="InterPro" id="IPR024083">
    <property type="entry name" value="Fumarase/histidase_N"/>
</dbReference>
<dbReference type="GO" id="GO:0006099">
    <property type="term" value="P:tricarboxylic acid cycle"/>
    <property type="evidence" value="ECO:0007669"/>
    <property type="project" value="UniProtKB-UniRule"/>
</dbReference>
<dbReference type="Pfam" id="PF00206">
    <property type="entry name" value="Lyase_1"/>
    <property type="match status" value="1"/>
</dbReference>
<dbReference type="PRINTS" id="PR00149">
    <property type="entry name" value="FUMRATELYASE"/>
</dbReference>
<dbReference type="PANTHER" id="PTHR11444:SF22">
    <property type="entry name" value="FUMARATE HYDRATASE CLASS II"/>
    <property type="match status" value="1"/>
</dbReference>
<feature type="domain" description="Fumarate lyase N-terminal" evidence="7">
    <location>
        <begin position="16"/>
        <end position="342"/>
    </location>
</feature>
<dbReference type="CDD" id="cd01362">
    <property type="entry name" value="Fumarase_classII"/>
    <property type="match status" value="1"/>
</dbReference>
<evidence type="ECO:0000313" key="10">
    <source>
        <dbReference type="Proteomes" id="UP000293865"/>
    </source>
</evidence>
<dbReference type="FunFam" id="1.10.40.30:FF:000002">
    <property type="entry name" value="Fumarate hydratase class II"/>
    <property type="match status" value="1"/>
</dbReference>
<keyword evidence="4 6" id="KW-0816">Tricarboxylic acid cycle</keyword>
<dbReference type="InterPro" id="IPR022761">
    <property type="entry name" value="Fumarate_lyase_N"/>
</dbReference>
<dbReference type="EC" id="4.2.1.2" evidence="6"/>
<dbReference type="GO" id="GO:0006106">
    <property type="term" value="P:fumarate metabolic process"/>
    <property type="evidence" value="ECO:0007669"/>
    <property type="project" value="InterPro"/>
</dbReference>
<feature type="binding site" evidence="6">
    <location>
        <begin position="324"/>
        <end position="326"/>
    </location>
    <ligand>
        <name>substrate</name>
    </ligand>
</feature>
<accession>A0A4Q2KZ63</accession>
<feature type="domain" description="Fumarase C C-terminal" evidence="8">
    <location>
        <begin position="408"/>
        <end position="466"/>
    </location>
</feature>
<evidence type="ECO:0000256" key="1">
    <source>
        <dbReference type="ARBA" id="ARBA00001494"/>
    </source>
</evidence>
<dbReference type="OrthoDB" id="9802809at2"/>
<dbReference type="InterPro" id="IPR005677">
    <property type="entry name" value="Fum_hydII"/>
</dbReference>
<feature type="active site" evidence="6">
    <location>
        <position position="318"/>
    </location>
</feature>
<dbReference type="RefSeq" id="WP_129520602.1">
    <property type="nucleotide sequence ID" value="NZ_SDPN01000013.1"/>
</dbReference>
<evidence type="ECO:0000256" key="5">
    <source>
        <dbReference type="ARBA" id="ARBA00023239"/>
    </source>
</evidence>
<dbReference type="Gene3D" id="1.10.40.30">
    <property type="entry name" value="Fumarase/aspartase (C-terminal domain)"/>
    <property type="match status" value="1"/>
</dbReference>
<evidence type="ECO:0000313" key="9">
    <source>
        <dbReference type="EMBL" id="RXZ70994.1"/>
    </source>
</evidence>
<comment type="caution">
    <text evidence="9">The sequence shown here is derived from an EMBL/GenBank/DDBJ whole genome shotgun (WGS) entry which is preliminary data.</text>
</comment>
<dbReference type="EMBL" id="SDPN01000013">
    <property type="protein sequence ID" value="RXZ70994.1"/>
    <property type="molecule type" value="Genomic_DNA"/>
</dbReference>
<feature type="binding site" evidence="6">
    <location>
        <position position="319"/>
    </location>
    <ligand>
        <name>substrate</name>
    </ligand>
</feature>
<reference evidence="9 10" key="1">
    <citation type="submission" date="2019-01" db="EMBL/GenBank/DDBJ databases">
        <title>Agromyces.</title>
        <authorList>
            <person name="Li J."/>
        </authorList>
    </citation>
    <scope>NUCLEOTIDE SEQUENCE [LARGE SCALE GENOMIC DNA]</scope>
    <source>
        <strain evidence="9 10">DSM 15934</strain>
    </source>
</reference>
<dbReference type="PROSITE" id="PS00163">
    <property type="entry name" value="FUMARATE_LYASES"/>
    <property type="match status" value="1"/>
</dbReference>
<feature type="binding site" evidence="6">
    <location>
        <begin position="139"/>
        <end position="141"/>
    </location>
    <ligand>
        <name>substrate</name>
    </ligand>
</feature>
<comment type="subunit">
    <text evidence="6">Homotetramer.</text>
</comment>
<comment type="miscellaneous">
    <text evidence="6">There are 2 substrate-binding sites: the catalytic A site, and the non-catalytic B site that may play a role in the transfer of substrate or product between the active site and the solvent. Alternatively, the B site may bind allosteric effectors.</text>
</comment>
<dbReference type="GO" id="GO:0004333">
    <property type="term" value="F:fumarate hydratase activity"/>
    <property type="evidence" value="ECO:0007669"/>
    <property type="project" value="UniProtKB-UniRule"/>
</dbReference>
<dbReference type="InterPro" id="IPR008948">
    <property type="entry name" value="L-Aspartase-like"/>
</dbReference>
<protein>
    <recommendedName>
        <fullName evidence="6">Fumarate hydratase class II</fullName>
        <shortName evidence="6">Fumarase C</shortName>
        <ecNumber evidence="6">4.2.1.2</ecNumber>
    </recommendedName>
    <alternativeName>
        <fullName evidence="6">Aerobic fumarase</fullName>
    </alternativeName>
    <alternativeName>
        <fullName evidence="6">Iron-independent fumarase</fullName>
    </alternativeName>
</protein>
<dbReference type="HAMAP" id="MF_00743">
    <property type="entry name" value="FumaraseC"/>
    <property type="match status" value="1"/>
</dbReference>
<dbReference type="InterPro" id="IPR018951">
    <property type="entry name" value="Fumarase_C_C"/>
</dbReference>
<comment type="similarity">
    <text evidence="2 6">Belongs to the class-II fumarase/aspartase family. Fumarase subfamily.</text>
</comment>
<comment type="catalytic activity">
    <reaction evidence="1">
        <text>L-aspartate = fumarate + NH4(+)</text>
        <dbReference type="Rhea" id="RHEA:16601"/>
        <dbReference type="ChEBI" id="CHEBI:28938"/>
        <dbReference type="ChEBI" id="CHEBI:29806"/>
        <dbReference type="ChEBI" id="CHEBI:29991"/>
        <dbReference type="EC" id="4.3.1.1"/>
    </reaction>
</comment>
<gene>
    <name evidence="6" type="primary">fumC</name>
    <name evidence="9" type="ORF">ESP51_09175</name>
</gene>
<dbReference type="InterPro" id="IPR020557">
    <property type="entry name" value="Fumarate_lyase_CS"/>
</dbReference>
<dbReference type="Gene3D" id="1.20.200.10">
    <property type="entry name" value="Fumarase/aspartase (Central domain)"/>
    <property type="match status" value="1"/>
</dbReference>
<organism evidence="9 10">
    <name type="scientific">Agromyces albus</name>
    <dbReference type="NCBI Taxonomy" id="205332"/>
    <lineage>
        <taxon>Bacteria</taxon>
        <taxon>Bacillati</taxon>
        <taxon>Actinomycetota</taxon>
        <taxon>Actinomycetes</taxon>
        <taxon>Micrococcales</taxon>
        <taxon>Microbacteriaceae</taxon>
        <taxon>Agromyces</taxon>
    </lineage>
</organism>
<feature type="binding site" evidence="6">
    <location>
        <begin position="104"/>
        <end position="106"/>
    </location>
    <ligand>
        <name>substrate</name>
    </ligand>
</feature>
<dbReference type="InterPro" id="IPR000362">
    <property type="entry name" value="Fumarate_lyase_fam"/>
</dbReference>
<sequence>MVDNPADYRIEHDTMGEVRVPASALYRAQTQRAVENFPISGSGLEIQQLQALARIKKAAAQANARLGVLDADIARAIEEAADEVIEGRHDAVEHFPVDVYQTGSGTSSNMNMNEVLATIATEKLGAPVHPNDHVNASQSSNDVFPTSVHIAVTAALIDDLIPSLDHLAVSLEAKADAWSGVVKAGRTHLMDATPVTLGQEFGGYARQMRLGIERVRSALPRVAEVPLGGTAVGTGINTPAGFPQLVIELLQQETELPITEAVDHFEAQANRDGLVDASGALRTIAVSLTKIANDIRWMGSGPNTGLGELNIPDLQPGSSIMPGKVNPVIPEAVLMVASRVIGNDATIAWAGASGSFELNVQIPVMGTALLESIRLLSNSVRALADKTIDGLEANIERTSALAGMSPSIVTPLNKLIGYEAAAKIAKHSVAQGITVREAVIDLGYVERGELSEEQLDKALDLLSMTRPPQA</sequence>
<feature type="active site" description="Proton donor/acceptor" evidence="6">
    <location>
        <position position="188"/>
    </location>
</feature>
<name>A0A4Q2KZ63_9MICO</name>
<dbReference type="GO" id="GO:0005737">
    <property type="term" value="C:cytoplasm"/>
    <property type="evidence" value="ECO:0007669"/>
    <property type="project" value="UniProtKB-SubCell"/>
</dbReference>
<evidence type="ECO:0000256" key="6">
    <source>
        <dbReference type="HAMAP-Rule" id="MF_00743"/>
    </source>
</evidence>
<dbReference type="Gene3D" id="1.10.275.10">
    <property type="entry name" value="Fumarase/aspartase (N-terminal domain)"/>
    <property type="match status" value="1"/>
</dbReference>
<evidence type="ECO:0000259" key="8">
    <source>
        <dbReference type="Pfam" id="PF10415"/>
    </source>
</evidence>
<evidence type="ECO:0000256" key="4">
    <source>
        <dbReference type="ARBA" id="ARBA00022532"/>
    </source>
</evidence>
<feature type="site" description="Important for catalytic activity" evidence="6">
    <location>
        <position position="331"/>
    </location>
</feature>
<evidence type="ECO:0000256" key="2">
    <source>
        <dbReference type="ARBA" id="ARBA00009084"/>
    </source>
</evidence>
<keyword evidence="10" id="KW-1185">Reference proteome</keyword>
<evidence type="ECO:0000259" key="7">
    <source>
        <dbReference type="Pfam" id="PF00206"/>
    </source>
</evidence>
<comment type="pathway">
    <text evidence="6">Carbohydrate metabolism; tricarboxylic acid cycle; (S)-malate from fumarate: step 1/1.</text>
</comment>
<dbReference type="GO" id="GO:0008797">
    <property type="term" value="F:aspartate ammonia-lyase activity"/>
    <property type="evidence" value="ECO:0007669"/>
    <property type="project" value="UniProtKB-EC"/>
</dbReference>
<keyword evidence="3 6" id="KW-0963">Cytoplasm</keyword>
<dbReference type="Pfam" id="PF10415">
    <property type="entry name" value="FumaraseC_C"/>
    <property type="match status" value="1"/>
</dbReference>
<comment type="subcellular location">
    <subcellularLocation>
        <location evidence="6">Cytoplasm</location>
    </subcellularLocation>
</comment>
<comment type="function">
    <text evidence="6">Involved in the TCA cycle. Catalyzes the stereospecific interconversion of fumarate to L-malate.</text>
</comment>
<proteinExistence type="inferred from homology"/>
<evidence type="ECO:0000256" key="3">
    <source>
        <dbReference type="ARBA" id="ARBA00022490"/>
    </source>
</evidence>